<protein>
    <submittedName>
        <fullName evidence="1">Uncharacterized protein</fullName>
    </submittedName>
</protein>
<name>A0AAN7Y8D6_9EURO</name>
<comment type="caution">
    <text evidence="1">The sequence shown here is derived from an EMBL/GenBank/DDBJ whole genome shotgun (WGS) entry which is preliminary data.</text>
</comment>
<dbReference type="Proteomes" id="UP001309876">
    <property type="component" value="Unassembled WGS sequence"/>
</dbReference>
<keyword evidence="2" id="KW-1185">Reference proteome</keyword>
<reference evidence="1 2" key="1">
    <citation type="submission" date="2023-08" db="EMBL/GenBank/DDBJ databases">
        <title>Black Yeasts Isolated from many extreme environments.</title>
        <authorList>
            <person name="Coleine C."/>
            <person name="Stajich J.E."/>
            <person name="Selbmann L."/>
        </authorList>
    </citation>
    <scope>NUCLEOTIDE SEQUENCE [LARGE SCALE GENOMIC DNA]</scope>
    <source>
        <strain evidence="1 2">CCFEE 5910</strain>
    </source>
</reference>
<accession>A0AAN7Y8D6</accession>
<dbReference type="AlphaFoldDB" id="A0AAN7Y8D6"/>
<sequence>MFSVIERAPDTNDDVPDKKRVDINRDQSEVVAAKPRPTFVDLFLTCNQVKEEAEYWFWKETTFEIHDHFVNVGDLMHGSDARVRRLKFFNAPFDPWQVGGLSDMKRMHDFLTIGALEYLRLSKSVLKLYAIFDTDEWVMTWLEESQARVKVLVFHVVSDEPEHVSYTSTVISSETIVIESKREKLCIEHLGYLVRWFRAVYGQALKKLDITVQMNKGHKRSYKQCKKAVTEGMFTIKQNGNISPLIKHNQEDDQM</sequence>
<proteinExistence type="predicted"/>
<gene>
    <name evidence="1" type="ORF">LTR05_008225</name>
</gene>
<dbReference type="EMBL" id="JAVRRJ010000011">
    <property type="protein sequence ID" value="KAK5080909.1"/>
    <property type="molecule type" value="Genomic_DNA"/>
</dbReference>
<evidence type="ECO:0000313" key="2">
    <source>
        <dbReference type="Proteomes" id="UP001309876"/>
    </source>
</evidence>
<evidence type="ECO:0000313" key="1">
    <source>
        <dbReference type="EMBL" id="KAK5080909.1"/>
    </source>
</evidence>
<organism evidence="1 2">
    <name type="scientific">Lithohypha guttulata</name>
    <dbReference type="NCBI Taxonomy" id="1690604"/>
    <lineage>
        <taxon>Eukaryota</taxon>
        <taxon>Fungi</taxon>
        <taxon>Dikarya</taxon>
        <taxon>Ascomycota</taxon>
        <taxon>Pezizomycotina</taxon>
        <taxon>Eurotiomycetes</taxon>
        <taxon>Chaetothyriomycetidae</taxon>
        <taxon>Chaetothyriales</taxon>
        <taxon>Trichomeriaceae</taxon>
        <taxon>Lithohypha</taxon>
    </lineage>
</organism>